<name>A0A6I6HGB4_VARPD</name>
<dbReference type="GO" id="GO:0000160">
    <property type="term" value="P:phosphorelay signal transduction system"/>
    <property type="evidence" value="ECO:0007669"/>
    <property type="project" value="InterPro"/>
</dbReference>
<feature type="domain" description="Response regulatory" evidence="2">
    <location>
        <begin position="30"/>
        <end position="148"/>
    </location>
</feature>
<dbReference type="Gene3D" id="3.40.50.2300">
    <property type="match status" value="1"/>
</dbReference>
<dbReference type="AlphaFoldDB" id="A0A6I6HGB4"/>
<dbReference type="PANTHER" id="PTHR45566">
    <property type="entry name" value="HTH-TYPE TRANSCRIPTIONAL REGULATOR YHJB-RELATED"/>
    <property type="match status" value="1"/>
</dbReference>
<dbReference type="InterPro" id="IPR058245">
    <property type="entry name" value="NreC/VraR/RcsB-like_REC"/>
</dbReference>
<dbReference type="InterPro" id="IPR051015">
    <property type="entry name" value="EvgA-like"/>
</dbReference>
<dbReference type="Pfam" id="PF00072">
    <property type="entry name" value="Response_reg"/>
    <property type="match status" value="1"/>
</dbReference>
<evidence type="ECO:0000259" key="2">
    <source>
        <dbReference type="PROSITE" id="PS50110"/>
    </source>
</evidence>
<protein>
    <submittedName>
        <fullName evidence="3">Response regulator</fullName>
    </submittedName>
</protein>
<sequence length="163" mass="18427">MGRSLHRAFRRAAARRRKSARAGGREPSMRVFLAEDDAAMREHLGQVLRAIPRLEIVFAAATEEEAIGWLDTHPQDWDLALIDLFLERGHGFNILRRCAVRSSHQQVVLMSNYARDPVRERAAETGADAFFDKTTEITALIDFCIEAGRSLHPHPGQEGTHMR</sequence>
<dbReference type="CDD" id="cd17535">
    <property type="entry name" value="REC_NarL-like"/>
    <property type="match status" value="1"/>
</dbReference>
<organism evidence="3 4">
    <name type="scientific">Variovorax paradoxus</name>
    <dbReference type="NCBI Taxonomy" id="34073"/>
    <lineage>
        <taxon>Bacteria</taxon>
        <taxon>Pseudomonadati</taxon>
        <taxon>Pseudomonadota</taxon>
        <taxon>Betaproteobacteria</taxon>
        <taxon>Burkholderiales</taxon>
        <taxon>Comamonadaceae</taxon>
        <taxon>Variovorax</taxon>
    </lineage>
</organism>
<keyword evidence="1" id="KW-0597">Phosphoprotein</keyword>
<dbReference type="SMART" id="SM00448">
    <property type="entry name" value="REC"/>
    <property type="match status" value="1"/>
</dbReference>
<evidence type="ECO:0000313" key="4">
    <source>
        <dbReference type="Proteomes" id="UP000425817"/>
    </source>
</evidence>
<reference evidence="3 4" key="1">
    <citation type="submission" date="2019-12" db="EMBL/GenBank/DDBJ databases">
        <title>Hybrid Genome Assemblies of two High G+C Isolates from Undergraduate Microbiology Courses.</title>
        <authorList>
            <person name="Ne Ville C.J."/>
            <person name="Enright D."/>
            <person name="Hernandez I."/>
            <person name="Dodsworth J."/>
            <person name="Orwin P.M."/>
        </authorList>
    </citation>
    <scope>NUCLEOTIDE SEQUENCE [LARGE SCALE GENOMIC DNA]</scope>
    <source>
        <strain evidence="3 4">CSUSB</strain>
    </source>
</reference>
<evidence type="ECO:0000313" key="3">
    <source>
        <dbReference type="EMBL" id="QGW81005.1"/>
    </source>
</evidence>
<dbReference type="PROSITE" id="PS50110">
    <property type="entry name" value="RESPONSE_REGULATORY"/>
    <property type="match status" value="1"/>
</dbReference>
<proteinExistence type="predicted"/>
<gene>
    <name evidence="3" type="ORF">GOQ09_05170</name>
</gene>
<dbReference type="InterPro" id="IPR001789">
    <property type="entry name" value="Sig_transdc_resp-reg_receiver"/>
</dbReference>
<accession>A0A6I6HGB4</accession>
<dbReference type="SUPFAM" id="SSF52172">
    <property type="entry name" value="CheY-like"/>
    <property type="match status" value="1"/>
</dbReference>
<dbReference type="Proteomes" id="UP000425817">
    <property type="component" value="Chromosome"/>
</dbReference>
<dbReference type="PANTHER" id="PTHR45566:SF1">
    <property type="entry name" value="HTH-TYPE TRANSCRIPTIONAL REGULATOR YHJB-RELATED"/>
    <property type="match status" value="1"/>
</dbReference>
<feature type="modified residue" description="4-aspartylphosphate" evidence="1">
    <location>
        <position position="83"/>
    </location>
</feature>
<dbReference type="EMBL" id="CP046622">
    <property type="protein sequence ID" value="QGW81005.1"/>
    <property type="molecule type" value="Genomic_DNA"/>
</dbReference>
<evidence type="ECO:0000256" key="1">
    <source>
        <dbReference type="PROSITE-ProRule" id="PRU00169"/>
    </source>
</evidence>
<dbReference type="InterPro" id="IPR011006">
    <property type="entry name" value="CheY-like_superfamily"/>
</dbReference>